<dbReference type="EMBL" id="CAVMJV010000057">
    <property type="protein sequence ID" value="CAK5085452.1"/>
    <property type="molecule type" value="Genomic_DNA"/>
</dbReference>
<reference evidence="1" key="1">
    <citation type="submission" date="2023-11" db="EMBL/GenBank/DDBJ databases">
        <authorList>
            <person name="Poullet M."/>
        </authorList>
    </citation>
    <scope>NUCLEOTIDE SEQUENCE</scope>
    <source>
        <strain evidence="1">E1834</strain>
    </source>
</reference>
<keyword evidence="2" id="KW-1185">Reference proteome</keyword>
<protein>
    <submittedName>
        <fullName evidence="1">Uncharacterized protein</fullName>
    </submittedName>
</protein>
<evidence type="ECO:0000313" key="1">
    <source>
        <dbReference type="EMBL" id="CAK5085452.1"/>
    </source>
</evidence>
<proteinExistence type="predicted"/>
<gene>
    <name evidence="1" type="ORF">MENTE1834_LOCUS32906</name>
</gene>
<evidence type="ECO:0000313" key="2">
    <source>
        <dbReference type="Proteomes" id="UP001497535"/>
    </source>
</evidence>
<name>A0ACB1A223_MELEN</name>
<sequence length="190" mass="21499">MFWKSTTTSKTTTNGQQQQQQQTLNNKNSNNNKNINYSNKLETKENKTTTTTTTNSACLGKQAENLINKNSACFGKYKNNNNKEINKLEHKSLNNNNNNNNYDFIDDSKLCYCGYCNMELNGSFVLAKGRAWCPEHFCCANSACAKTLMETGFVEDPESRRNYCPKCYEVLLAPICFKCSLPLNEGFGII</sequence>
<organism evidence="1 2">
    <name type="scientific">Meloidogyne enterolobii</name>
    <name type="common">Root-knot nematode worm</name>
    <name type="synonym">Meloidogyne mayaguensis</name>
    <dbReference type="NCBI Taxonomy" id="390850"/>
    <lineage>
        <taxon>Eukaryota</taxon>
        <taxon>Metazoa</taxon>
        <taxon>Ecdysozoa</taxon>
        <taxon>Nematoda</taxon>
        <taxon>Chromadorea</taxon>
        <taxon>Rhabditida</taxon>
        <taxon>Tylenchina</taxon>
        <taxon>Tylenchomorpha</taxon>
        <taxon>Tylenchoidea</taxon>
        <taxon>Meloidogynidae</taxon>
        <taxon>Meloidogyninae</taxon>
        <taxon>Meloidogyne</taxon>
    </lineage>
</organism>
<comment type="caution">
    <text evidence="1">The sequence shown here is derived from an EMBL/GenBank/DDBJ whole genome shotgun (WGS) entry which is preliminary data.</text>
</comment>
<dbReference type="Proteomes" id="UP001497535">
    <property type="component" value="Unassembled WGS sequence"/>
</dbReference>
<accession>A0ACB1A223</accession>